<dbReference type="Proteomes" id="UP000006061">
    <property type="component" value="Chromosome"/>
</dbReference>
<evidence type="ECO:0000313" key="3">
    <source>
        <dbReference type="EMBL" id="AFM21859.1"/>
    </source>
</evidence>
<accession>I4BX52</accession>
<dbReference type="InterPro" id="IPR036526">
    <property type="entry name" value="C-N_Hydrolase_sf"/>
</dbReference>
<dbReference type="PANTHER" id="PTHR43674:SF2">
    <property type="entry name" value="BETA-UREIDOPROPIONASE"/>
    <property type="match status" value="1"/>
</dbReference>
<feature type="domain" description="CN hydrolase" evidence="2">
    <location>
        <begin position="4"/>
        <end position="247"/>
    </location>
</feature>
<dbReference type="PROSITE" id="PS50263">
    <property type="entry name" value="CN_HYDROLASE"/>
    <property type="match status" value="1"/>
</dbReference>
<reference evidence="4" key="1">
    <citation type="journal article" date="2013" name="Stand. Genomic Sci.">
        <title>Complete genome sequence of the moderate thermophile Anaerobaculum mobile type strain (NGA(T)).</title>
        <authorList>
            <person name="Mavromatis K."/>
            <person name="Stackebrandt E."/>
            <person name="Held B."/>
            <person name="Lapidus A."/>
            <person name="Nolan M."/>
            <person name="Lucas S."/>
            <person name="Hammon N."/>
            <person name="Deshpande S."/>
            <person name="Cheng J.F."/>
            <person name="Tapia R."/>
            <person name="Goodwin L.A."/>
            <person name="Pitluck S."/>
            <person name="Liolios K."/>
            <person name="Pagani I."/>
            <person name="Ivanova N."/>
            <person name="Mikhailova N."/>
            <person name="Huntemann M."/>
            <person name="Pati A."/>
            <person name="Chen A."/>
            <person name="Palaniappan K."/>
            <person name="Land M."/>
            <person name="Rohde M."/>
            <person name="Spring S."/>
            <person name="Goker M."/>
            <person name="Woyke T."/>
            <person name="Detter J.C."/>
            <person name="Bristow J."/>
            <person name="Eisen J.A."/>
            <person name="Markowitz V."/>
            <person name="Hugenholtz P."/>
            <person name="Klenk H.P."/>
            <person name="Kyrpides N.C."/>
        </authorList>
    </citation>
    <scope>NUCLEOTIDE SEQUENCE</scope>
    <source>
        <strain evidence="4">ATCC BAA-54 / DSM 13181 / NGA</strain>
    </source>
</reference>
<proteinExistence type="predicted"/>
<gene>
    <name evidence="3" type="ordered locus">Anamo_1246</name>
</gene>
<organism evidence="3 4">
    <name type="scientific">Acetomicrobium mobile (strain ATCC BAA-54 / DSM 13181 / JCM 12221 / NGA)</name>
    <name type="common">Anaerobaculum mobile</name>
    <dbReference type="NCBI Taxonomy" id="891968"/>
    <lineage>
        <taxon>Bacteria</taxon>
        <taxon>Thermotogati</taxon>
        <taxon>Synergistota</taxon>
        <taxon>Synergistia</taxon>
        <taxon>Synergistales</taxon>
        <taxon>Acetomicrobiaceae</taxon>
        <taxon>Acetomicrobium</taxon>
    </lineage>
</organism>
<dbReference type="STRING" id="891968.Anamo_1246"/>
<dbReference type="SUPFAM" id="SSF56317">
    <property type="entry name" value="Carbon-nitrogen hydrolase"/>
    <property type="match status" value="1"/>
</dbReference>
<dbReference type="GO" id="GO:0016811">
    <property type="term" value="F:hydrolase activity, acting on carbon-nitrogen (but not peptide) bonds, in linear amides"/>
    <property type="evidence" value="ECO:0007669"/>
    <property type="project" value="UniProtKB-ARBA"/>
</dbReference>
<dbReference type="Gene3D" id="3.60.110.10">
    <property type="entry name" value="Carbon-nitrogen hydrolase"/>
    <property type="match status" value="1"/>
</dbReference>
<dbReference type="KEGG" id="amo:Anamo_1246"/>
<dbReference type="InterPro" id="IPR003010">
    <property type="entry name" value="C-N_Hydrolase"/>
</dbReference>
<dbReference type="InterPro" id="IPR050345">
    <property type="entry name" value="Aliph_Amidase/BUP"/>
</dbReference>
<keyword evidence="4" id="KW-1185">Reference proteome</keyword>
<protein>
    <submittedName>
        <fullName evidence="3">Putative amidohydrolase</fullName>
    </submittedName>
</protein>
<dbReference type="EMBL" id="CP003198">
    <property type="protein sequence ID" value="AFM21859.1"/>
    <property type="molecule type" value="Genomic_DNA"/>
</dbReference>
<dbReference type="Pfam" id="PF00795">
    <property type="entry name" value="CN_hydrolase"/>
    <property type="match status" value="1"/>
</dbReference>
<name>I4BX52_ACEMN</name>
<dbReference type="CDD" id="cd07197">
    <property type="entry name" value="nitrilase"/>
    <property type="match status" value="1"/>
</dbReference>
<keyword evidence="1 3" id="KW-0378">Hydrolase</keyword>
<dbReference type="AlphaFoldDB" id="I4BX52"/>
<dbReference type="PATRIC" id="fig|891968.3.peg.1244"/>
<evidence type="ECO:0000256" key="1">
    <source>
        <dbReference type="ARBA" id="ARBA00022801"/>
    </source>
</evidence>
<evidence type="ECO:0000259" key="2">
    <source>
        <dbReference type="PROSITE" id="PS50263"/>
    </source>
</evidence>
<dbReference type="PANTHER" id="PTHR43674">
    <property type="entry name" value="NITRILASE C965.09-RELATED"/>
    <property type="match status" value="1"/>
</dbReference>
<evidence type="ECO:0000313" key="4">
    <source>
        <dbReference type="Proteomes" id="UP000006061"/>
    </source>
</evidence>
<dbReference type="HOGENOM" id="CLU_030130_3_1_0"/>
<dbReference type="eggNOG" id="COG0388">
    <property type="taxonomic scope" value="Bacteria"/>
</dbReference>
<sequence>MREFTAAGVQIAPEPCDVYANIEKALRALPGALEVGAELVVFPETATTGFDPGLSKEELWDLVDFIPGKTTEKIQRAAEKDEIYIVWATYERGSTRGVVYNSAVLIGRNGDIIGTYRKTHPFPGELVELGGWTTPGDRADVYETDLCTLGMIICYDGDFPDLSTTLALKGAEVIVRPTALLRTYEHWWATNFARAYDNHVYVIGVNAVGGDRGGNYYFGHSMIIAPNGWKLAQGRCAEEVVYATLKEDALKYVYGGMTTLQSFDHLEDRNLKAYDVMKAGRSRFKPGRHVRGGA</sequence>